<evidence type="ECO:0000313" key="7">
    <source>
        <dbReference type="Proteomes" id="UP000636479"/>
    </source>
</evidence>
<protein>
    <submittedName>
        <fullName evidence="6">Dual specificity protein phosphatase 19</fullName>
    </submittedName>
</protein>
<accession>A0A8H6WG54</accession>
<dbReference type="Gene3D" id="3.90.190.10">
    <property type="entry name" value="Protein tyrosine phosphatase superfamily"/>
    <property type="match status" value="1"/>
</dbReference>
<evidence type="ECO:0000256" key="2">
    <source>
        <dbReference type="ARBA" id="ARBA00022801"/>
    </source>
</evidence>
<feature type="domain" description="Tyrosine specific protein phosphatases" evidence="5">
    <location>
        <begin position="79"/>
        <end position="140"/>
    </location>
</feature>
<evidence type="ECO:0000259" key="4">
    <source>
        <dbReference type="PROSITE" id="PS50054"/>
    </source>
</evidence>
<dbReference type="GeneID" id="59341101"/>
<gene>
    <name evidence="6" type="ORF">MIND_00166300</name>
</gene>
<dbReference type="SMART" id="SM00195">
    <property type="entry name" value="DSPc"/>
    <property type="match status" value="1"/>
</dbReference>
<dbReference type="PANTHER" id="PTHR45961">
    <property type="entry name" value="IP21249P"/>
    <property type="match status" value="1"/>
</dbReference>
<dbReference type="EMBL" id="JACAZF010000001">
    <property type="protein sequence ID" value="KAF7316472.1"/>
    <property type="molecule type" value="Genomic_DNA"/>
</dbReference>
<keyword evidence="3" id="KW-0904">Protein phosphatase</keyword>
<feature type="domain" description="Tyrosine-protein phosphatase" evidence="4">
    <location>
        <begin position="20"/>
        <end position="159"/>
    </location>
</feature>
<sequence length="183" mass="19383">MPKKSKKNTPSGSTGGEQLAAVRVLPYLYLGPRTAVRAAFCSAQGITHVLSIGSTPAEIIPSITYERLSLVDSASSPIAEASSKANAIILAIAKSGGKILVHCSAAVSRSPTLVALYLMEHSEMSLHQALRSLVLARPSICPNPGFFAQLKDAEVALRGTCSVEVDSLPLKREVRVALFQLEE</sequence>
<dbReference type="PROSITE" id="PS50056">
    <property type="entry name" value="TYR_PHOSPHATASE_2"/>
    <property type="match status" value="1"/>
</dbReference>
<dbReference type="InterPro" id="IPR000340">
    <property type="entry name" value="Dual-sp_phosphatase_cat-dom"/>
</dbReference>
<dbReference type="RefSeq" id="XP_037226495.1">
    <property type="nucleotide sequence ID" value="XM_037358585.1"/>
</dbReference>
<evidence type="ECO:0000313" key="6">
    <source>
        <dbReference type="EMBL" id="KAF7316472.1"/>
    </source>
</evidence>
<comment type="similarity">
    <text evidence="1">Belongs to the protein-tyrosine phosphatase family. Non-receptor class dual specificity subfamily.</text>
</comment>
<proteinExistence type="inferred from homology"/>
<keyword evidence="7" id="KW-1185">Reference proteome</keyword>
<name>A0A8H6WG54_9AGAR</name>
<dbReference type="Pfam" id="PF00782">
    <property type="entry name" value="DSPc"/>
    <property type="match status" value="1"/>
</dbReference>
<dbReference type="Proteomes" id="UP000636479">
    <property type="component" value="Unassembled WGS sequence"/>
</dbReference>
<dbReference type="OrthoDB" id="10252009at2759"/>
<keyword evidence="2" id="KW-0378">Hydrolase</keyword>
<dbReference type="InterPro" id="IPR020422">
    <property type="entry name" value="TYR_PHOSPHATASE_DUAL_dom"/>
</dbReference>
<dbReference type="InterPro" id="IPR029021">
    <property type="entry name" value="Prot-tyrosine_phosphatase-like"/>
</dbReference>
<evidence type="ECO:0000256" key="3">
    <source>
        <dbReference type="ARBA" id="ARBA00022912"/>
    </source>
</evidence>
<dbReference type="PROSITE" id="PS50054">
    <property type="entry name" value="TYR_PHOSPHATASE_DUAL"/>
    <property type="match status" value="1"/>
</dbReference>
<dbReference type="InterPro" id="IPR000387">
    <property type="entry name" value="Tyr_Pase_dom"/>
</dbReference>
<reference evidence="6" key="1">
    <citation type="submission" date="2020-05" db="EMBL/GenBank/DDBJ databases">
        <title>Mycena genomes resolve the evolution of fungal bioluminescence.</title>
        <authorList>
            <person name="Tsai I.J."/>
        </authorList>
    </citation>
    <scope>NUCLEOTIDE SEQUENCE</scope>
    <source>
        <strain evidence="6">171206Taipei</strain>
    </source>
</reference>
<evidence type="ECO:0000256" key="1">
    <source>
        <dbReference type="ARBA" id="ARBA00008601"/>
    </source>
</evidence>
<dbReference type="InterPro" id="IPR052103">
    <property type="entry name" value="Dual_spec_Phospatases"/>
</dbReference>
<comment type="caution">
    <text evidence="6">The sequence shown here is derived from an EMBL/GenBank/DDBJ whole genome shotgun (WGS) entry which is preliminary data.</text>
</comment>
<dbReference type="PANTHER" id="PTHR45961:SF6">
    <property type="entry name" value="IP21249P"/>
    <property type="match status" value="1"/>
</dbReference>
<dbReference type="CDD" id="cd14498">
    <property type="entry name" value="DSP"/>
    <property type="match status" value="1"/>
</dbReference>
<dbReference type="AlphaFoldDB" id="A0A8H6WG54"/>
<dbReference type="GO" id="GO:0004721">
    <property type="term" value="F:phosphoprotein phosphatase activity"/>
    <property type="evidence" value="ECO:0007669"/>
    <property type="project" value="UniProtKB-KW"/>
</dbReference>
<organism evidence="6 7">
    <name type="scientific">Mycena indigotica</name>
    <dbReference type="NCBI Taxonomy" id="2126181"/>
    <lineage>
        <taxon>Eukaryota</taxon>
        <taxon>Fungi</taxon>
        <taxon>Dikarya</taxon>
        <taxon>Basidiomycota</taxon>
        <taxon>Agaricomycotina</taxon>
        <taxon>Agaricomycetes</taxon>
        <taxon>Agaricomycetidae</taxon>
        <taxon>Agaricales</taxon>
        <taxon>Marasmiineae</taxon>
        <taxon>Mycenaceae</taxon>
        <taxon>Mycena</taxon>
    </lineage>
</organism>
<dbReference type="SUPFAM" id="SSF52799">
    <property type="entry name" value="(Phosphotyrosine protein) phosphatases II"/>
    <property type="match status" value="1"/>
</dbReference>
<evidence type="ECO:0000259" key="5">
    <source>
        <dbReference type="PROSITE" id="PS50056"/>
    </source>
</evidence>